<feature type="domain" description="TonB-dependent receptor-like beta-barrel" evidence="13">
    <location>
        <begin position="248"/>
        <end position="773"/>
    </location>
</feature>
<evidence type="ECO:0000256" key="10">
    <source>
        <dbReference type="PROSITE-ProRule" id="PRU01360"/>
    </source>
</evidence>
<comment type="subcellular location">
    <subcellularLocation>
        <location evidence="1 10">Cell outer membrane</location>
        <topology evidence="1 10">Multi-pass membrane protein</topology>
    </subcellularLocation>
</comment>
<dbReference type="Proteomes" id="UP000675920">
    <property type="component" value="Unplaced"/>
</dbReference>
<organism evidence="15 16">
    <name type="scientific">Derxia gummosa DSM 723</name>
    <dbReference type="NCBI Taxonomy" id="1121388"/>
    <lineage>
        <taxon>Bacteria</taxon>
        <taxon>Pseudomonadati</taxon>
        <taxon>Pseudomonadota</taxon>
        <taxon>Betaproteobacteria</taxon>
        <taxon>Burkholderiales</taxon>
        <taxon>Alcaligenaceae</taxon>
        <taxon>Derxia</taxon>
    </lineage>
</organism>
<comment type="similarity">
    <text evidence="2 10 11">Belongs to the TonB-dependent receptor family.</text>
</comment>
<proteinExistence type="inferred from homology"/>
<evidence type="ECO:0000256" key="3">
    <source>
        <dbReference type="ARBA" id="ARBA00022448"/>
    </source>
</evidence>
<evidence type="ECO:0000256" key="2">
    <source>
        <dbReference type="ARBA" id="ARBA00009810"/>
    </source>
</evidence>
<evidence type="ECO:0000256" key="8">
    <source>
        <dbReference type="ARBA" id="ARBA00023170"/>
    </source>
</evidence>
<dbReference type="PANTHER" id="PTHR30069">
    <property type="entry name" value="TONB-DEPENDENT OUTER MEMBRANE RECEPTOR"/>
    <property type="match status" value="1"/>
</dbReference>
<dbReference type="Pfam" id="PF07715">
    <property type="entry name" value="Plug"/>
    <property type="match status" value="1"/>
</dbReference>
<keyword evidence="9 10" id="KW-0998">Cell outer membrane</keyword>
<protein>
    <submittedName>
        <fullName evidence="16">TonB-dependent receptor</fullName>
    </submittedName>
</protein>
<dbReference type="InterPro" id="IPR000531">
    <property type="entry name" value="Beta-barrel_TonB"/>
</dbReference>
<keyword evidence="15" id="KW-1185">Reference proteome</keyword>
<dbReference type="AlphaFoldDB" id="A0A9U5CRJ9"/>
<dbReference type="InterPro" id="IPR039426">
    <property type="entry name" value="TonB-dep_rcpt-like"/>
</dbReference>
<keyword evidence="5 10" id="KW-0812">Transmembrane</keyword>
<dbReference type="GO" id="GO:0015344">
    <property type="term" value="F:siderophore uptake transmembrane transporter activity"/>
    <property type="evidence" value="ECO:0007669"/>
    <property type="project" value="TreeGrafter"/>
</dbReference>
<evidence type="ECO:0000256" key="11">
    <source>
        <dbReference type="RuleBase" id="RU003357"/>
    </source>
</evidence>
<evidence type="ECO:0000313" key="15">
    <source>
        <dbReference type="Proteomes" id="UP000675920"/>
    </source>
</evidence>
<sequence>MQHLHARAPMALAVAIALGHMAEAGAQQQTARLADVVVVAPTPLPGVGQPKNEIPAAVQTATDKDLERTHSPDISDYLRRSAAGVFVNDIQNNPFQPDVNYRGFTASPLLGTPQGISLYMDGVRLNQPFGDVVSWDLIPKSAIRSLALMPGSNPLFGLNTLGGAISLTTKDGRSAPGTALDVNYGSHARRSATLEHGGSNEAGFHWFVTGTQFRDNGWRVESPSDVGQVFAKLGWGDERTDVSLTAAHANSNLNGNGLQDVRLLASDYRGVYTKPDNTRNSQNLLNLALSHAVSDSFTLSGNAYYRDIGTRTYNGDINEDSLGESLYQPNAAERTALTNAGYTGFPTRGENASNTPFPFWRCIANSLTNGEPNEKCNGLINRTSTTQTQFGANLQASWTAPLAGHENRFTVGGGYDGSRVAFTQSSEFGYLVPGRGVVGTGVFADGTQDSENAFDSRVDLTGTAHTWSVYGTDTFAVTDALRVTASARYNRTRVSNHDNLTPRGEDGSLDAVHSFQRVNPALGLTWTPERAFGAYAGVTEGSRAPSAIELGCADPANPCRLPNAMAGDPPLKQVVTRTIEAGLRGQFDRSLEWNAGVFRAVNRDDIQFVADDQAGFGYFRNFGKTRRQGVELGLNGRASDSVSWGANYSYIDATYQSAETFNGEANGSNSGVLEGEPGFDGTISVKPGDRMPLIPRHLFKAWADWRVLPTVRIGLDMNVVGDSLARGNENGQHQADGVYYLGPGKVGGYAVLNLGADWQATRAVKFYAQVNNLFDRKYATAAQLGATGFRGDGSFIGRPFTTPVIDGERPLMHSTFVAPGAPRIFWIGARIEFGRS</sequence>
<keyword evidence="8 16" id="KW-0675">Receptor</keyword>
<evidence type="ECO:0000256" key="12">
    <source>
        <dbReference type="SAM" id="SignalP"/>
    </source>
</evidence>
<dbReference type="GO" id="GO:0044718">
    <property type="term" value="P:siderophore transmembrane transport"/>
    <property type="evidence" value="ECO:0007669"/>
    <property type="project" value="TreeGrafter"/>
</dbReference>
<dbReference type="Gene3D" id="2.170.130.10">
    <property type="entry name" value="TonB-dependent receptor, plug domain"/>
    <property type="match status" value="1"/>
</dbReference>
<feature type="domain" description="TonB-dependent receptor plug" evidence="14">
    <location>
        <begin position="51"/>
        <end position="164"/>
    </location>
</feature>
<dbReference type="SUPFAM" id="SSF56935">
    <property type="entry name" value="Porins"/>
    <property type="match status" value="1"/>
</dbReference>
<dbReference type="InterPro" id="IPR036942">
    <property type="entry name" value="Beta-barrel_TonB_sf"/>
</dbReference>
<dbReference type="Gene3D" id="2.40.170.20">
    <property type="entry name" value="TonB-dependent receptor, beta-barrel domain"/>
    <property type="match status" value="1"/>
</dbReference>
<keyword evidence="12" id="KW-0732">Signal</keyword>
<evidence type="ECO:0000256" key="1">
    <source>
        <dbReference type="ARBA" id="ARBA00004571"/>
    </source>
</evidence>
<keyword evidence="7 10" id="KW-0472">Membrane</keyword>
<dbReference type="PANTHER" id="PTHR30069:SF39">
    <property type="entry name" value="BLL6183 PROTEIN"/>
    <property type="match status" value="1"/>
</dbReference>
<dbReference type="InterPro" id="IPR012910">
    <property type="entry name" value="Plug_dom"/>
</dbReference>
<evidence type="ECO:0000256" key="6">
    <source>
        <dbReference type="ARBA" id="ARBA00023077"/>
    </source>
</evidence>
<dbReference type="InterPro" id="IPR037066">
    <property type="entry name" value="Plug_dom_sf"/>
</dbReference>
<evidence type="ECO:0000259" key="13">
    <source>
        <dbReference type="Pfam" id="PF00593"/>
    </source>
</evidence>
<evidence type="ECO:0000256" key="5">
    <source>
        <dbReference type="ARBA" id="ARBA00022692"/>
    </source>
</evidence>
<keyword evidence="3 10" id="KW-0813">Transport</keyword>
<evidence type="ECO:0000256" key="9">
    <source>
        <dbReference type="ARBA" id="ARBA00023237"/>
    </source>
</evidence>
<evidence type="ECO:0000259" key="14">
    <source>
        <dbReference type="Pfam" id="PF07715"/>
    </source>
</evidence>
<reference evidence="16" key="3">
    <citation type="submission" date="2025-08" db="UniProtKB">
        <authorList>
            <consortium name="RefSeq"/>
        </authorList>
    </citation>
    <scope>IDENTIFICATION</scope>
</reference>
<keyword evidence="4 10" id="KW-1134">Transmembrane beta strand</keyword>
<feature type="chain" id="PRO_5040718220" evidence="12">
    <location>
        <begin position="27"/>
        <end position="836"/>
    </location>
</feature>
<dbReference type="OrthoDB" id="183532at2"/>
<dbReference type="PROSITE" id="PS52016">
    <property type="entry name" value="TONB_DEPENDENT_REC_3"/>
    <property type="match status" value="1"/>
</dbReference>
<evidence type="ECO:0000256" key="7">
    <source>
        <dbReference type="ARBA" id="ARBA00023136"/>
    </source>
</evidence>
<feature type="signal peptide" evidence="12">
    <location>
        <begin position="1"/>
        <end position="26"/>
    </location>
</feature>
<dbReference type="RefSeq" id="WP_028310100.1">
    <property type="nucleotide sequence ID" value="NZ_AXWS01000007.1"/>
</dbReference>
<keyword evidence="6 11" id="KW-0798">TonB box</keyword>
<dbReference type="GO" id="GO:0009279">
    <property type="term" value="C:cell outer membrane"/>
    <property type="evidence" value="ECO:0007669"/>
    <property type="project" value="UniProtKB-SubCell"/>
</dbReference>
<evidence type="ECO:0000256" key="4">
    <source>
        <dbReference type="ARBA" id="ARBA00022452"/>
    </source>
</evidence>
<reference evidence="16" key="2">
    <citation type="journal article" date="2023" name="Annu. Rev. Microbiol.">
        <title>TonB-Dependent Transport Across the Bacterial Outer Membrane.</title>
        <authorList>
            <person name="Silale A."/>
            <person name="van den Berg B."/>
        </authorList>
    </citation>
    <scope>NUCLEOTIDE SEQUENCE</scope>
</reference>
<accession>A0A9U5CRJ9</accession>
<name>A0A9U5CRJ9_9BURK</name>
<dbReference type="Pfam" id="PF00593">
    <property type="entry name" value="TonB_dep_Rec_b-barrel"/>
    <property type="match status" value="1"/>
</dbReference>
<evidence type="ECO:0000313" key="16">
    <source>
        <dbReference type="RefSeq" id="WP_028310100.1"/>
    </source>
</evidence>
<reference evidence="16" key="1">
    <citation type="journal article" date="2022" name="Front. Microbiol.">
        <title>The Ton Motor.</title>
        <authorList>
            <person name="Ratliff A.C."/>
            <person name="Buchanan S.K."/>
            <person name="Celia H."/>
        </authorList>
    </citation>
    <scope>NUCLEOTIDE SEQUENCE</scope>
</reference>